<keyword evidence="1" id="KW-1133">Transmembrane helix</keyword>
<gene>
    <name evidence="2" type="ORF">ACFOPQ_02330</name>
</gene>
<feature type="transmembrane region" description="Helical" evidence="1">
    <location>
        <begin position="28"/>
        <end position="48"/>
    </location>
</feature>
<protein>
    <submittedName>
        <fullName evidence="2">Uncharacterized protein</fullName>
    </submittedName>
</protein>
<keyword evidence="1" id="KW-0472">Membrane</keyword>
<name>A0ABV8A2G9_9DEIO</name>
<dbReference type="Proteomes" id="UP001595748">
    <property type="component" value="Unassembled WGS sequence"/>
</dbReference>
<organism evidence="2 3">
    <name type="scientific">Deinococcus antarcticus</name>
    <dbReference type="NCBI Taxonomy" id="1298767"/>
    <lineage>
        <taxon>Bacteria</taxon>
        <taxon>Thermotogati</taxon>
        <taxon>Deinococcota</taxon>
        <taxon>Deinococci</taxon>
        <taxon>Deinococcales</taxon>
        <taxon>Deinococcaceae</taxon>
        <taxon>Deinococcus</taxon>
    </lineage>
</organism>
<dbReference type="RefSeq" id="WP_380075767.1">
    <property type="nucleotide sequence ID" value="NZ_JBHRZF010000023.1"/>
</dbReference>
<evidence type="ECO:0000313" key="3">
    <source>
        <dbReference type="Proteomes" id="UP001595748"/>
    </source>
</evidence>
<evidence type="ECO:0000313" key="2">
    <source>
        <dbReference type="EMBL" id="MFC3859605.1"/>
    </source>
</evidence>
<feature type="transmembrane region" description="Helical" evidence="1">
    <location>
        <begin position="55"/>
        <end position="73"/>
    </location>
</feature>
<dbReference type="EMBL" id="JBHRZF010000023">
    <property type="protein sequence ID" value="MFC3859605.1"/>
    <property type="molecule type" value="Genomic_DNA"/>
</dbReference>
<accession>A0ABV8A2G9</accession>
<proteinExistence type="predicted"/>
<reference evidence="3" key="1">
    <citation type="journal article" date="2019" name="Int. J. Syst. Evol. Microbiol.">
        <title>The Global Catalogue of Microorganisms (GCM) 10K type strain sequencing project: providing services to taxonomists for standard genome sequencing and annotation.</title>
        <authorList>
            <consortium name="The Broad Institute Genomics Platform"/>
            <consortium name="The Broad Institute Genome Sequencing Center for Infectious Disease"/>
            <person name="Wu L."/>
            <person name="Ma J."/>
        </authorList>
    </citation>
    <scope>NUCLEOTIDE SEQUENCE [LARGE SCALE GENOMIC DNA]</scope>
    <source>
        <strain evidence="3">CCTCC AB 2013263</strain>
    </source>
</reference>
<evidence type="ECO:0000256" key="1">
    <source>
        <dbReference type="SAM" id="Phobius"/>
    </source>
</evidence>
<keyword evidence="1" id="KW-0812">Transmembrane</keyword>
<comment type="caution">
    <text evidence="2">The sequence shown here is derived from an EMBL/GenBank/DDBJ whole genome shotgun (WGS) entry which is preliminary data.</text>
</comment>
<sequence>MAGWLGAVILTLSGVGWGKQVALHGVTLPMLLLTVALSGVGLALTVQAAVDGSDFPLIVGSLGALSVASFMAMKQP</sequence>
<keyword evidence="3" id="KW-1185">Reference proteome</keyword>